<dbReference type="InterPro" id="IPR006860">
    <property type="entry name" value="FecR"/>
</dbReference>
<name>A0A1S1UAF9_9BURK</name>
<evidence type="ECO:0008006" key="6">
    <source>
        <dbReference type="Google" id="ProtNLM"/>
    </source>
</evidence>
<gene>
    <name evidence="4" type="ORF">AKG95_14840</name>
</gene>
<evidence type="ECO:0000313" key="5">
    <source>
        <dbReference type="Proteomes" id="UP000179840"/>
    </source>
</evidence>
<dbReference type="EMBL" id="LFKP01000008">
    <property type="protein sequence ID" value="OHV96103.1"/>
    <property type="molecule type" value="Genomic_DNA"/>
</dbReference>
<proteinExistence type="predicted"/>
<evidence type="ECO:0000256" key="1">
    <source>
        <dbReference type="SAM" id="Phobius"/>
    </source>
</evidence>
<organism evidence="4 5">
    <name type="scientific">Janthinobacterium lividum</name>
    <dbReference type="NCBI Taxonomy" id="29581"/>
    <lineage>
        <taxon>Bacteria</taxon>
        <taxon>Pseudomonadati</taxon>
        <taxon>Pseudomonadota</taxon>
        <taxon>Betaproteobacteria</taxon>
        <taxon>Burkholderiales</taxon>
        <taxon>Oxalobacteraceae</taxon>
        <taxon>Janthinobacterium</taxon>
    </lineage>
</organism>
<dbReference type="AlphaFoldDB" id="A0A1S1UAF9"/>
<dbReference type="GO" id="GO:0016989">
    <property type="term" value="F:sigma factor antagonist activity"/>
    <property type="evidence" value="ECO:0007669"/>
    <property type="project" value="TreeGrafter"/>
</dbReference>
<dbReference type="PIRSF" id="PIRSF018266">
    <property type="entry name" value="FecR"/>
    <property type="match status" value="1"/>
</dbReference>
<keyword evidence="1" id="KW-0812">Transmembrane</keyword>
<dbReference type="Proteomes" id="UP000179840">
    <property type="component" value="Unassembled WGS sequence"/>
</dbReference>
<protein>
    <recommendedName>
        <fullName evidence="6">Fec operon regulator FecR</fullName>
    </recommendedName>
</protein>
<accession>A0A1S1UAF9</accession>
<keyword evidence="1" id="KW-1133">Transmembrane helix</keyword>
<feature type="transmembrane region" description="Helical" evidence="1">
    <location>
        <begin position="82"/>
        <end position="101"/>
    </location>
</feature>
<dbReference type="InterPro" id="IPR032623">
    <property type="entry name" value="FecR_N"/>
</dbReference>
<sequence length="315" mass="34254">MTQHSNDSDGDIEEQARQWLVRLRSGRASEADAQAFGRWRAQSSRHARAARELGQLWRGLRMAAPAVAREQAMRAPSRGRRAFLGGALAAGVALLALRPPLALWPSVGDLAADYRTGTGEQRQLALAGGAQVRMNTQTRLNLRGADDAAFIELLAGEAQIVTGGREACTVLAGGARLQARAASFNVRCLADGDVELSCLEGRVEVDHPQRRTSVSASQQLRYGPAVLRLAAPADSNAVLAWRRGLLLFNDTPLAQVVEELNRYRPGRIFLQSEELGMRRVQAQFSIDKLDVALALIRDLYGARLTYLPGNLVLLS</sequence>
<dbReference type="PANTHER" id="PTHR30273:SF2">
    <property type="entry name" value="PROTEIN FECR"/>
    <property type="match status" value="1"/>
</dbReference>
<dbReference type="Pfam" id="PF04773">
    <property type="entry name" value="FecR"/>
    <property type="match status" value="1"/>
</dbReference>
<dbReference type="Gene3D" id="3.55.50.30">
    <property type="match status" value="1"/>
</dbReference>
<dbReference type="InterPro" id="IPR012373">
    <property type="entry name" value="Ferrdict_sens_TM"/>
</dbReference>
<keyword evidence="1" id="KW-0472">Membrane</keyword>
<dbReference type="Pfam" id="PF16220">
    <property type="entry name" value="DUF4880"/>
    <property type="match status" value="1"/>
</dbReference>
<comment type="caution">
    <text evidence="4">The sequence shown here is derived from an EMBL/GenBank/DDBJ whole genome shotgun (WGS) entry which is preliminary data.</text>
</comment>
<feature type="domain" description="FecR N-terminal" evidence="3">
    <location>
        <begin position="14"/>
        <end position="55"/>
    </location>
</feature>
<reference evidence="4 5" key="1">
    <citation type="submission" date="2015-06" db="EMBL/GenBank/DDBJ databases">
        <title>Draft genome sequencing of a biphenyl-degrading bacterium, Janthinobacterium lividum MEG1.</title>
        <authorList>
            <person name="Shimodaira J."/>
            <person name="Hatta T."/>
        </authorList>
    </citation>
    <scope>NUCLEOTIDE SEQUENCE [LARGE SCALE GENOMIC DNA]</scope>
    <source>
        <strain evidence="4 5">MEG1</strain>
    </source>
</reference>
<dbReference type="Gene3D" id="2.60.120.1440">
    <property type="match status" value="1"/>
</dbReference>
<evidence type="ECO:0000313" key="4">
    <source>
        <dbReference type="EMBL" id="OHV96103.1"/>
    </source>
</evidence>
<dbReference type="RefSeq" id="WP_071077581.1">
    <property type="nucleotide sequence ID" value="NZ_LFKP01000008.1"/>
</dbReference>
<feature type="domain" description="FecR protein" evidence="2">
    <location>
        <begin position="113"/>
        <end position="204"/>
    </location>
</feature>
<evidence type="ECO:0000259" key="3">
    <source>
        <dbReference type="Pfam" id="PF16220"/>
    </source>
</evidence>
<dbReference type="PANTHER" id="PTHR30273">
    <property type="entry name" value="PERIPLASMIC SIGNAL SENSOR AND SIGMA FACTOR ACTIVATOR FECR-RELATED"/>
    <property type="match status" value="1"/>
</dbReference>
<evidence type="ECO:0000259" key="2">
    <source>
        <dbReference type="Pfam" id="PF04773"/>
    </source>
</evidence>